<dbReference type="PANTHER" id="PTHR35862">
    <property type="entry name" value="FELS-2 PROPHAGE PROTEIN"/>
    <property type="match status" value="1"/>
</dbReference>
<evidence type="ECO:0000259" key="2">
    <source>
        <dbReference type="Pfam" id="PF26078"/>
    </source>
</evidence>
<dbReference type="RefSeq" id="WP_055236836.1">
    <property type="nucleotide sequence ID" value="NZ_CYXM01000001.1"/>
</dbReference>
<reference evidence="3 4" key="1">
    <citation type="submission" date="2015-09" db="EMBL/GenBank/DDBJ databases">
        <authorList>
            <consortium name="Pathogen Informatics"/>
        </authorList>
    </citation>
    <scope>NUCLEOTIDE SEQUENCE [LARGE SCALE GENOMIC DNA]</scope>
    <source>
        <strain evidence="3 4">2789STDY5834968</strain>
    </source>
</reference>
<dbReference type="Proteomes" id="UP000095673">
    <property type="component" value="Unassembled WGS sequence"/>
</dbReference>
<dbReference type="OrthoDB" id="9793802at2"/>
<dbReference type="InterPro" id="IPR058531">
    <property type="entry name" value="Baseplate_J_M"/>
</dbReference>
<dbReference type="Pfam" id="PF04865">
    <property type="entry name" value="Baseplate_J"/>
    <property type="match status" value="1"/>
</dbReference>
<protein>
    <submittedName>
        <fullName evidence="3">Uncharacterized homolog of phage Mu protein gp47</fullName>
    </submittedName>
</protein>
<evidence type="ECO:0000259" key="1">
    <source>
        <dbReference type="Pfam" id="PF04865"/>
    </source>
</evidence>
<sequence>MSELKFIETTDETIYTDILEELENGVGEPLYPGDERRIFGDTMAKVIVTVYNTVNDACRQKMLRYARGTVLDALGENRDVIRLDPTYATTTLRFTVAEAVGSNIIIPAGLRVTGDFVHYFLTDTTAVLYAGSLYVDVAATAEEGGTDYNNIDEGEISEIVDVSDVPLLDGVTNLTITEGGGDREEDEPYRERIREAENKLSTAGPAKAYKYWALSANSLVTDAVVESEKETITRTLKTYAGHAFQGGANLLPDTLVVFLSDGSEATAGADYTAEYADELLTLSLSGSLAGTETVKIQISRNMYGRVKIVPICAGGQIPSEDVLADVLAACSADDVRPLTDMVTVEAPETHEYDIELTYYTTKANESEVVQNVEGSGGAIDQYINWQGSTLNQDINPDELRKRILCPDWADDLIGATRVQIIKPEYTELNSTTVAKFSGKKTVKHIVRG</sequence>
<dbReference type="Pfam" id="PF26078">
    <property type="entry name" value="Baseplate_J_M"/>
    <property type="match status" value="1"/>
</dbReference>
<dbReference type="EMBL" id="CYXM01000001">
    <property type="protein sequence ID" value="CUM72995.1"/>
    <property type="molecule type" value="Genomic_DNA"/>
</dbReference>
<proteinExistence type="predicted"/>
<organism evidence="3 4">
    <name type="scientific">Agathobacter rectalis</name>
    <dbReference type="NCBI Taxonomy" id="39491"/>
    <lineage>
        <taxon>Bacteria</taxon>
        <taxon>Bacillati</taxon>
        <taxon>Bacillota</taxon>
        <taxon>Clostridia</taxon>
        <taxon>Lachnospirales</taxon>
        <taxon>Lachnospiraceae</taxon>
        <taxon>Agathobacter</taxon>
    </lineage>
</organism>
<dbReference type="PANTHER" id="PTHR35862:SF1">
    <property type="entry name" value="FELS-2 PROPHAGE PROTEIN"/>
    <property type="match status" value="1"/>
</dbReference>
<feature type="domain" description="Baseplate protein J-like barrel" evidence="1">
    <location>
        <begin position="91"/>
        <end position="180"/>
    </location>
</feature>
<dbReference type="AlphaFoldDB" id="A0A173R5C3"/>
<dbReference type="InterPro" id="IPR052726">
    <property type="entry name" value="Phage_Baseplate_Hub"/>
</dbReference>
<feature type="domain" description="Baseplate J-like central" evidence="2">
    <location>
        <begin position="294"/>
        <end position="346"/>
    </location>
</feature>
<name>A0A173R5C3_9FIRM</name>
<dbReference type="InterPro" id="IPR006949">
    <property type="entry name" value="Barrel_Baseplate_J-like"/>
</dbReference>
<evidence type="ECO:0000313" key="3">
    <source>
        <dbReference type="EMBL" id="CUM72995.1"/>
    </source>
</evidence>
<evidence type="ECO:0000313" key="4">
    <source>
        <dbReference type="Proteomes" id="UP000095673"/>
    </source>
</evidence>
<accession>A0A173R5C3</accession>
<gene>
    <name evidence="3" type="ORF">ERS852580_00275</name>
</gene>